<keyword evidence="1 2" id="KW-0175">Coiled coil</keyword>
<dbReference type="PANTHER" id="PTHR21683:SF2">
    <property type="entry name" value="COILED-COIL DOMAIN-CONTAINING PROTEIN 42 LIKE-2-LIKE"/>
    <property type="match status" value="1"/>
</dbReference>
<dbReference type="InterPro" id="IPR051147">
    <property type="entry name" value="CFAP_domain-containing"/>
</dbReference>
<name>A0AAW1MXP5_POPJA</name>
<organism evidence="5 6">
    <name type="scientific">Popillia japonica</name>
    <name type="common">Japanese beetle</name>
    <dbReference type="NCBI Taxonomy" id="7064"/>
    <lineage>
        <taxon>Eukaryota</taxon>
        <taxon>Metazoa</taxon>
        <taxon>Ecdysozoa</taxon>
        <taxon>Arthropoda</taxon>
        <taxon>Hexapoda</taxon>
        <taxon>Insecta</taxon>
        <taxon>Pterygota</taxon>
        <taxon>Neoptera</taxon>
        <taxon>Endopterygota</taxon>
        <taxon>Coleoptera</taxon>
        <taxon>Polyphaga</taxon>
        <taxon>Scarabaeiformia</taxon>
        <taxon>Scarabaeidae</taxon>
        <taxon>Rutelinae</taxon>
        <taxon>Popillia</taxon>
    </lineage>
</organism>
<dbReference type="PANTHER" id="PTHR21683">
    <property type="entry name" value="COILED-COIL DOMAIN-CONTAINING PROTEIN 42 LIKE-2-LIKE-RELATED"/>
    <property type="match status" value="1"/>
</dbReference>
<feature type="compositionally biased region" description="Polar residues" evidence="3">
    <location>
        <begin position="1"/>
        <end position="10"/>
    </location>
</feature>
<sequence>MSQNNLSKPTRLNRPDDHLPLDFPKLNPVTAVADFEQSKIEEKQIRYNPSTWEVSRDYSRIHLLEAKHLQYKKMLLLDKFRETAVQKRKDFDKQWAQVEKDEENFKLNFRRYNRFIRENNEKRDRAEKKIADEIELQNKRTLDISLMKEHYLYISNVKNMMEKRLKEHKMYEDYLQVVVKSSQSYKNLNELLYRYESLIETKDVLSEKQHLSLIALELARANMMKLIEDKSLVLVGLQNQLASLQERYDLAYAKSLQWESNVSKIQDICTHESTRAYLVKNSIDDTYVAMCRRKCIEPSLPAADFEGKLVFINKTLGDLENVIAKMKNSKREKKPPGQ</sequence>
<dbReference type="Proteomes" id="UP001458880">
    <property type="component" value="Unassembled WGS sequence"/>
</dbReference>
<keyword evidence="6" id="KW-1185">Reference proteome</keyword>
<evidence type="ECO:0000256" key="3">
    <source>
        <dbReference type="SAM" id="MobiDB-lite"/>
    </source>
</evidence>
<feature type="region of interest" description="Disordered" evidence="3">
    <location>
        <begin position="1"/>
        <end position="23"/>
    </location>
</feature>
<dbReference type="GO" id="GO:0005856">
    <property type="term" value="C:cytoskeleton"/>
    <property type="evidence" value="ECO:0007669"/>
    <property type="project" value="UniProtKB-ARBA"/>
</dbReference>
<accession>A0AAW1MXP5</accession>
<evidence type="ECO:0000259" key="4">
    <source>
        <dbReference type="Pfam" id="PF13863"/>
    </source>
</evidence>
<protein>
    <recommendedName>
        <fullName evidence="4">DUF4200 domain-containing protein</fullName>
    </recommendedName>
</protein>
<dbReference type="EMBL" id="JASPKY010000029">
    <property type="protein sequence ID" value="KAK9751227.1"/>
    <property type="molecule type" value="Genomic_DNA"/>
</dbReference>
<dbReference type="Pfam" id="PF13863">
    <property type="entry name" value="DUF4200"/>
    <property type="match status" value="1"/>
</dbReference>
<proteinExistence type="predicted"/>
<evidence type="ECO:0000256" key="1">
    <source>
        <dbReference type="ARBA" id="ARBA00023054"/>
    </source>
</evidence>
<dbReference type="InterPro" id="IPR025252">
    <property type="entry name" value="DUF4200"/>
</dbReference>
<reference evidence="5 6" key="1">
    <citation type="journal article" date="2024" name="BMC Genomics">
        <title>De novo assembly and annotation of Popillia japonica's genome with initial clues to its potential as an invasive pest.</title>
        <authorList>
            <person name="Cucini C."/>
            <person name="Boschi S."/>
            <person name="Funari R."/>
            <person name="Cardaioli E."/>
            <person name="Iannotti N."/>
            <person name="Marturano G."/>
            <person name="Paoli F."/>
            <person name="Bruttini M."/>
            <person name="Carapelli A."/>
            <person name="Frati F."/>
            <person name="Nardi F."/>
        </authorList>
    </citation>
    <scope>NUCLEOTIDE SEQUENCE [LARGE SCALE GENOMIC DNA]</scope>
    <source>
        <strain evidence="5">DMR45628</strain>
    </source>
</reference>
<evidence type="ECO:0000313" key="6">
    <source>
        <dbReference type="Proteomes" id="UP001458880"/>
    </source>
</evidence>
<dbReference type="AlphaFoldDB" id="A0AAW1MXP5"/>
<evidence type="ECO:0000313" key="5">
    <source>
        <dbReference type="EMBL" id="KAK9751227.1"/>
    </source>
</evidence>
<evidence type="ECO:0000256" key="2">
    <source>
        <dbReference type="SAM" id="Coils"/>
    </source>
</evidence>
<comment type="caution">
    <text evidence="5">The sequence shown here is derived from an EMBL/GenBank/DDBJ whole genome shotgun (WGS) entry which is preliminary data.</text>
</comment>
<feature type="domain" description="DUF4200" evidence="4">
    <location>
        <begin position="64"/>
        <end position="180"/>
    </location>
</feature>
<gene>
    <name evidence="5" type="ORF">QE152_g5178</name>
</gene>
<feature type="coiled-coil region" evidence="2">
    <location>
        <begin position="227"/>
        <end position="254"/>
    </location>
</feature>